<evidence type="ECO:0000313" key="5">
    <source>
        <dbReference type="EMBL" id="ACI98770.1"/>
    </source>
</evidence>
<evidence type="ECO:0000256" key="3">
    <source>
        <dbReference type="PIRSR" id="PIRSR039026-2"/>
    </source>
</evidence>
<dbReference type="CDD" id="cd13604">
    <property type="entry name" value="PBP2_TRAP_ketoacid_lactate_like"/>
    <property type="match status" value="1"/>
</dbReference>
<dbReference type="KEGG" id="rce:RC1_1366"/>
<dbReference type="PANTHER" id="PTHR33376:SF5">
    <property type="entry name" value="EXTRACYTOPLASMIC SOLUTE RECEPTOR PROTEIN"/>
    <property type="match status" value="1"/>
</dbReference>
<feature type="signal peptide" evidence="4">
    <location>
        <begin position="1"/>
        <end position="24"/>
    </location>
</feature>
<proteinExistence type="predicted"/>
<dbReference type="InterPro" id="IPR018389">
    <property type="entry name" value="DctP_fam"/>
</dbReference>
<dbReference type="Proteomes" id="UP000001591">
    <property type="component" value="Chromosome"/>
</dbReference>
<dbReference type="EMBL" id="CP000613">
    <property type="protein sequence ID" value="ACI98770.1"/>
    <property type="molecule type" value="Genomic_DNA"/>
</dbReference>
<organism evidence="5 6">
    <name type="scientific">Rhodospirillum centenum (strain ATCC 51521 / SW)</name>
    <dbReference type="NCBI Taxonomy" id="414684"/>
    <lineage>
        <taxon>Bacteria</taxon>
        <taxon>Pseudomonadati</taxon>
        <taxon>Pseudomonadota</taxon>
        <taxon>Alphaproteobacteria</taxon>
        <taxon>Rhodospirillales</taxon>
        <taxon>Rhodospirillaceae</taxon>
        <taxon>Rhodospirillum</taxon>
    </lineage>
</organism>
<protein>
    <submittedName>
        <fullName evidence="5">Bacterial extracellular solute-binding protein, family 7, putative</fullName>
    </submittedName>
</protein>
<dbReference type="SUPFAM" id="SSF53850">
    <property type="entry name" value="Periplasmic binding protein-like II"/>
    <property type="match status" value="1"/>
</dbReference>
<feature type="binding site" evidence="3">
    <location>
        <position position="220"/>
    </location>
    <ligand>
        <name>substrate</name>
    </ligand>
</feature>
<reference evidence="5 6" key="1">
    <citation type="journal article" date="2010" name="BMC Genomics">
        <title>Metabolic flexibility revealed in the genome of the cyst-forming alpha-1 proteobacterium Rhodospirillum centenum.</title>
        <authorList>
            <person name="Lu Y.K."/>
            <person name="Marden J."/>
            <person name="Han M."/>
            <person name="Swingley W.D."/>
            <person name="Mastrian S.D."/>
            <person name="Chowdhury S.R."/>
            <person name="Hao J."/>
            <person name="Helmy T."/>
            <person name="Kim S."/>
            <person name="Kurdoglu A.A."/>
            <person name="Matthies H.J."/>
            <person name="Rollo D."/>
            <person name="Stothard P."/>
            <person name="Blankenship R.E."/>
            <person name="Bauer C.E."/>
            <person name="Touchman J.W."/>
        </authorList>
    </citation>
    <scope>NUCLEOTIDE SEQUENCE [LARGE SCALE GENOMIC DNA]</scope>
    <source>
        <strain evidence="6">ATCC 51521 / SW</strain>
    </source>
</reference>
<dbReference type="GO" id="GO:0046872">
    <property type="term" value="F:metal ion binding"/>
    <property type="evidence" value="ECO:0007669"/>
    <property type="project" value="UniProtKB-KW"/>
</dbReference>
<dbReference type="PIRSF" id="PIRSF039026">
    <property type="entry name" value="SiaP"/>
    <property type="match status" value="1"/>
</dbReference>
<feature type="binding site" evidence="3">
    <location>
        <position position="246"/>
    </location>
    <ligand>
        <name>substrate</name>
    </ligand>
</feature>
<feature type="binding site" evidence="2">
    <location>
        <position position="183"/>
    </location>
    <ligand>
        <name>substrate</name>
    </ligand>
</feature>
<dbReference type="NCBIfam" id="NF037995">
    <property type="entry name" value="TRAP_S1"/>
    <property type="match status" value="1"/>
</dbReference>
<evidence type="ECO:0000256" key="2">
    <source>
        <dbReference type="PIRSR" id="PIRSR039026-1"/>
    </source>
</evidence>
<dbReference type="Pfam" id="PF03480">
    <property type="entry name" value="DctP"/>
    <property type="match status" value="1"/>
</dbReference>
<dbReference type="PANTHER" id="PTHR33376">
    <property type="match status" value="1"/>
</dbReference>
<dbReference type="eggNOG" id="COG4663">
    <property type="taxonomic scope" value="Bacteria"/>
</dbReference>
<dbReference type="PROSITE" id="PS51318">
    <property type="entry name" value="TAT"/>
    <property type="match status" value="1"/>
</dbReference>
<dbReference type="InterPro" id="IPR026289">
    <property type="entry name" value="SBP_TakP-like"/>
</dbReference>
<dbReference type="Gene3D" id="3.40.190.10">
    <property type="entry name" value="Periplasmic binding protein-like II"/>
    <property type="match status" value="1"/>
</dbReference>
<dbReference type="STRING" id="414684.RC1_1366"/>
<accession>B6IMV4</accession>
<name>B6IMV4_RHOCS</name>
<dbReference type="GO" id="GO:0031317">
    <property type="term" value="C:tripartite ATP-independent periplasmic transporter complex"/>
    <property type="evidence" value="ECO:0007669"/>
    <property type="project" value="InterPro"/>
</dbReference>
<keyword evidence="6" id="KW-1185">Reference proteome</keyword>
<dbReference type="InterPro" id="IPR006311">
    <property type="entry name" value="TAT_signal"/>
</dbReference>
<feature type="binding site" evidence="3">
    <location>
        <position position="221"/>
    </location>
    <ligand>
        <name>Na(+)</name>
        <dbReference type="ChEBI" id="CHEBI:29101"/>
    </ligand>
</feature>
<dbReference type="GO" id="GO:0055085">
    <property type="term" value="P:transmembrane transport"/>
    <property type="evidence" value="ECO:0007669"/>
    <property type="project" value="InterPro"/>
</dbReference>
<keyword evidence="3" id="KW-0479">Metal-binding</keyword>
<gene>
    <name evidence="5" type="ordered locus">RC1_1366</name>
</gene>
<keyword evidence="1 4" id="KW-0732">Signal</keyword>
<feature type="chain" id="PRO_5002844361" evidence="4">
    <location>
        <begin position="25"/>
        <end position="374"/>
    </location>
</feature>
<dbReference type="Gene3D" id="3.40.190.170">
    <property type="entry name" value="Bacterial extracellular solute-binding protein, family 7"/>
    <property type="match status" value="1"/>
</dbReference>
<sequence length="374" mass="39968">MKRRAFLTGSAAAAATPAVLASLAAGGVAAPAIASGRMEWRMVTSWPKGLPGVGTGAERLARRIGEMTDGRLTVKVFAAGELVPALQCFDAVANGTAEMAHDAAYYHLSKSEGCAFFTAFPYGLTANELDAWVHHGGAQALWDELYAPFGLKPFLAGNTGTQMFGWFRKEIRSVADLRGLKIRTPGNNGRVLARLGATVVNVPGGEIYGNLQSGALDAAEWVGPFNDLALGFYQVAPYYYSPGYQEPGAGLQLIVSKAKYDALPADLRAVIAQAAQAENNDMLAEYTARSGAALATLVRQHGVKLRRLPEDVLTALGGAANEVLNEIHAAGDPVTRRIIESYIRFRAEVVPWSRVGEFTLEQARLLDIPHTLRG</sequence>
<dbReference type="InterPro" id="IPR038404">
    <property type="entry name" value="TRAP_DctP_sf"/>
</dbReference>
<dbReference type="RefSeq" id="WP_012566557.1">
    <property type="nucleotide sequence ID" value="NC_011420.2"/>
</dbReference>
<evidence type="ECO:0000313" key="6">
    <source>
        <dbReference type="Proteomes" id="UP000001591"/>
    </source>
</evidence>
<feature type="binding site" evidence="2">
    <location>
        <position position="162"/>
    </location>
    <ligand>
        <name>substrate</name>
    </ligand>
</feature>
<evidence type="ECO:0000256" key="4">
    <source>
        <dbReference type="SAM" id="SignalP"/>
    </source>
</evidence>
<dbReference type="AlphaFoldDB" id="B6IMV4"/>
<evidence type="ECO:0000256" key="1">
    <source>
        <dbReference type="ARBA" id="ARBA00022729"/>
    </source>
</evidence>
<dbReference type="HOGENOM" id="CLU_036176_0_1_5"/>